<dbReference type="AlphaFoldDB" id="A0A5N6KAF8"/>
<accession>A0A5N6KAF8</accession>
<organism evidence="1 2">
    <name type="scientific">Monilinia laxa</name>
    <name type="common">Brown rot fungus</name>
    <name type="synonym">Sclerotinia laxa</name>
    <dbReference type="NCBI Taxonomy" id="61186"/>
    <lineage>
        <taxon>Eukaryota</taxon>
        <taxon>Fungi</taxon>
        <taxon>Dikarya</taxon>
        <taxon>Ascomycota</taxon>
        <taxon>Pezizomycotina</taxon>
        <taxon>Leotiomycetes</taxon>
        <taxon>Helotiales</taxon>
        <taxon>Sclerotiniaceae</taxon>
        <taxon>Monilinia</taxon>
    </lineage>
</organism>
<gene>
    <name evidence="1" type="ORF">EYC80_000380</name>
</gene>
<dbReference type="EMBL" id="VIGI01000005">
    <property type="protein sequence ID" value="KAB8300153.1"/>
    <property type="molecule type" value="Genomic_DNA"/>
</dbReference>
<evidence type="ECO:0000313" key="2">
    <source>
        <dbReference type="Proteomes" id="UP000326757"/>
    </source>
</evidence>
<evidence type="ECO:0000313" key="1">
    <source>
        <dbReference type="EMBL" id="KAB8300153.1"/>
    </source>
</evidence>
<dbReference type="PANTHER" id="PTHR35186">
    <property type="entry name" value="ANK_REP_REGION DOMAIN-CONTAINING PROTEIN"/>
    <property type="match status" value="1"/>
</dbReference>
<sequence>MDPRYEGWQREDLATVLKSRLGNSYGAFISSIKAMNELMAELESLLSMKDGKFDWADEGASSWDFQLKRIRYSFSKRGTKAVEPLEKHNRKLRELLDSNDKLDNIKSVKKDTTWAKVFECIRRHAKNLHAAIREGWKCDCREPHKVALRLQQRTLEEWSPLFNLSFEYPEQFKRTSQLHVRRELVISVKTTNMPDNGSPSLLHPSTAVIGLEKLRRNFESKSSPEINMTSGPILASPSLSYPTTLHSSSREPLSSSRSTMLTSVSTNVIIEESHPKKWLSGLKSKAKKSVRIHVPHETVLPTPIVPAIELPIRSNSPSSPTIYIPASLTATSMNDAKIDDLCKAVFSFSNTSN</sequence>
<comment type="caution">
    <text evidence="1">The sequence shown here is derived from an EMBL/GenBank/DDBJ whole genome shotgun (WGS) entry which is preliminary data.</text>
</comment>
<dbReference type="PANTHER" id="PTHR35186:SF4">
    <property type="entry name" value="PRION-INHIBITION AND PROPAGATION HELO DOMAIN-CONTAINING PROTEIN"/>
    <property type="match status" value="1"/>
</dbReference>
<dbReference type="Proteomes" id="UP000326757">
    <property type="component" value="Unassembled WGS sequence"/>
</dbReference>
<name>A0A5N6KAF8_MONLA</name>
<dbReference type="OrthoDB" id="3565018at2759"/>
<keyword evidence="2" id="KW-1185">Reference proteome</keyword>
<reference evidence="1 2" key="1">
    <citation type="submission" date="2019-06" db="EMBL/GenBank/DDBJ databases">
        <title>Genome Sequence of the Brown Rot Fungal Pathogen Monilinia laxa.</title>
        <authorList>
            <person name="De Miccolis Angelini R.M."/>
            <person name="Landi L."/>
            <person name="Abate D."/>
            <person name="Pollastro S."/>
            <person name="Romanazzi G."/>
            <person name="Faretra F."/>
        </authorList>
    </citation>
    <scope>NUCLEOTIDE SEQUENCE [LARGE SCALE GENOMIC DNA]</scope>
    <source>
        <strain evidence="1 2">Mlax316</strain>
    </source>
</reference>
<proteinExistence type="predicted"/>
<protein>
    <submittedName>
        <fullName evidence="1">Uncharacterized protein</fullName>
    </submittedName>
</protein>